<organism evidence="2 3">
    <name type="scientific">Bursaphelenchus okinawaensis</name>
    <dbReference type="NCBI Taxonomy" id="465554"/>
    <lineage>
        <taxon>Eukaryota</taxon>
        <taxon>Metazoa</taxon>
        <taxon>Ecdysozoa</taxon>
        <taxon>Nematoda</taxon>
        <taxon>Chromadorea</taxon>
        <taxon>Rhabditida</taxon>
        <taxon>Tylenchina</taxon>
        <taxon>Tylenchomorpha</taxon>
        <taxon>Aphelenchoidea</taxon>
        <taxon>Aphelenchoididae</taxon>
        <taxon>Bursaphelenchus</taxon>
    </lineage>
</organism>
<gene>
    <name evidence="2" type="ORF">BOKJ2_LOCUS3495</name>
</gene>
<dbReference type="EMBL" id="CAJFDH010000002">
    <property type="protein sequence ID" value="CAD5211040.1"/>
    <property type="molecule type" value="Genomic_DNA"/>
</dbReference>
<keyword evidence="1" id="KW-0732">Signal</keyword>
<dbReference type="PROSITE" id="PS51257">
    <property type="entry name" value="PROKAR_LIPOPROTEIN"/>
    <property type="match status" value="1"/>
</dbReference>
<protein>
    <submittedName>
        <fullName evidence="2">Uncharacterized protein</fullName>
    </submittedName>
</protein>
<name>A0A811K6Q4_9BILA</name>
<dbReference type="Proteomes" id="UP000614601">
    <property type="component" value="Unassembled WGS sequence"/>
</dbReference>
<dbReference type="AlphaFoldDB" id="A0A811K6Q4"/>
<dbReference type="EMBL" id="CAJFCW020000002">
    <property type="protein sequence ID" value="CAG9092589.1"/>
    <property type="molecule type" value="Genomic_DNA"/>
</dbReference>
<sequence length="82" mass="9262">MLKAVLWLYLAHLVLVSCSWDGPIVTVEKEEKIPTVAENHDEVNQNRVDVAVTHDAPESSTMQREVSLTLIPVMYIVMCILQ</sequence>
<dbReference type="Proteomes" id="UP000783686">
    <property type="component" value="Unassembled WGS sequence"/>
</dbReference>
<evidence type="ECO:0000313" key="2">
    <source>
        <dbReference type="EMBL" id="CAD5211040.1"/>
    </source>
</evidence>
<feature type="chain" id="PRO_5036220957" evidence="1">
    <location>
        <begin position="19"/>
        <end position="82"/>
    </location>
</feature>
<evidence type="ECO:0000313" key="3">
    <source>
        <dbReference type="Proteomes" id="UP000614601"/>
    </source>
</evidence>
<keyword evidence="3" id="KW-1185">Reference proteome</keyword>
<feature type="signal peptide" evidence="1">
    <location>
        <begin position="1"/>
        <end position="18"/>
    </location>
</feature>
<accession>A0A811K6Q4</accession>
<proteinExistence type="predicted"/>
<comment type="caution">
    <text evidence="2">The sequence shown here is derived from an EMBL/GenBank/DDBJ whole genome shotgun (WGS) entry which is preliminary data.</text>
</comment>
<evidence type="ECO:0000256" key="1">
    <source>
        <dbReference type="SAM" id="SignalP"/>
    </source>
</evidence>
<reference evidence="2" key="1">
    <citation type="submission" date="2020-09" db="EMBL/GenBank/DDBJ databases">
        <authorList>
            <person name="Kikuchi T."/>
        </authorList>
    </citation>
    <scope>NUCLEOTIDE SEQUENCE</scope>
    <source>
        <strain evidence="2">SH1</strain>
    </source>
</reference>